<evidence type="ECO:0000313" key="2">
    <source>
        <dbReference type="Proteomes" id="UP000178082"/>
    </source>
</evidence>
<protein>
    <recommendedName>
        <fullName evidence="3">Glycosyl transferase family 1 domain-containing protein</fullName>
    </recommendedName>
</protein>
<dbReference type="PANTHER" id="PTHR12526:SF637">
    <property type="entry name" value="GLYCOSYLTRANSFERASE EPSF-RELATED"/>
    <property type="match status" value="1"/>
</dbReference>
<dbReference type="AlphaFoldDB" id="A0A1F7SNR0"/>
<dbReference type="PANTHER" id="PTHR12526">
    <property type="entry name" value="GLYCOSYLTRANSFERASE"/>
    <property type="match status" value="1"/>
</dbReference>
<evidence type="ECO:0008006" key="3">
    <source>
        <dbReference type="Google" id="ProtNLM"/>
    </source>
</evidence>
<reference evidence="1 2" key="1">
    <citation type="journal article" date="2016" name="Nat. Commun.">
        <title>Thousands of microbial genomes shed light on interconnected biogeochemical processes in an aquifer system.</title>
        <authorList>
            <person name="Anantharaman K."/>
            <person name="Brown C.T."/>
            <person name="Hug L.A."/>
            <person name="Sharon I."/>
            <person name="Castelle C.J."/>
            <person name="Probst A.J."/>
            <person name="Thomas B.C."/>
            <person name="Singh A."/>
            <person name="Wilkins M.J."/>
            <person name="Karaoz U."/>
            <person name="Brodie E.L."/>
            <person name="Williams K.H."/>
            <person name="Hubbard S.S."/>
            <person name="Banfield J.F."/>
        </authorList>
    </citation>
    <scope>NUCLEOTIDE SEQUENCE [LARGE SCALE GENOMIC DNA]</scope>
</reference>
<sequence>MKTIFIGINGYDFPYTRVRCFHFAEELRKLGMETEVLSFRDHLAPQYTGIEMLNLGDKEKLRLNFNAMAKLFKDRKSIFYIQKVHYHSGAPFLLSRLTGTKFILDYDDWDIDRSPLFERKILNNIFFKGHDSETVTRNFAQKASACIAASRHLQEYLSQYNNNVFYLPTGVNTERFKRISHNSTNSVNFIWTGLIWGEVIYNNIVFILDCFSVLSKEYKNVSLKIVADGEWYSKVKEVVKKTYSECKIDLLDWIPPDRMPEVLSTVDIGLLPLIPDKPNEIWMKAKSPTKLFEYMAMELATVSTNSGEVLNIIRDGIDGFLGNDKEDFTKKMGILVKDYEFRKNMAKLARKKAEKEFSLPALGKKLFSIIKDIESLKQ</sequence>
<dbReference type="EMBL" id="MGDI01000001">
    <property type="protein sequence ID" value="OGL55419.1"/>
    <property type="molecule type" value="Genomic_DNA"/>
</dbReference>
<gene>
    <name evidence="1" type="ORF">A3G31_01235</name>
</gene>
<dbReference type="SUPFAM" id="SSF53756">
    <property type="entry name" value="UDP-Glycosyltransferase/glycogen phosphorylase"/>
    <property type="match status" value="1"/>
</dbReference>
<accession>A0A1F7SNR0</accession>
<dbReference type="Gene3D" id="3.40.50.2000">
    <property type="entry name" value="Glycogen Phosphorylase B"/>
    <property type="match status" value="2"/>
</dbReference>
<comment type="caution">
    <text evidence="1">The sequence shown here is derived from an EMBL/GenBank/DDBJ whole genome shotgun (WGS) entry which is preliminary data.</text>
</comment>
<dbReference type="STRING" id="1817883.A3G31_01235"/>
<name>A0A1F7SNR0_9BACT</name>
<proteinExistence type="predicted"/>
<organism evidence="1 2">
    <name type="scientific">Candidatus Schekmanbacteria bacterium RIFCSPLOWO2_12_FULL_38_15</name>
    <dbReference type="NCBI Taxonomy" id="1817883"/>
    <lineage>
        <taxon>Bacteria</taxon>
        <taxon>Candidatus Schekmaniibacteriota</taxon>
    </lineage>
</organism>
<evidence type="ECO:0000313" key="1">
    <source>
        <dbReference type="EMBL" id="OGL55419.1"/>
    </source>
</evidence>
<dbReference type="Pfam" id="PF13692">
    <property type="entry name" value="Glyco_trans_1_4"/>
    <property type="match status" value="1"/>
</dbReference>
<dbReference type="Proteomes" id="UP000178082">
    <property type="component" value="Unassembled WGS sequence"/>
</dbReference>